<keyword evidence="8 9" id="KW-0460">Magnesium</keyword>
<dbReference type="InterPro" id="IPR014042">
    <property type="entry name" value="Glutathione_synthase_a-hlx"/>
</dbReference>
<dbReference type="PIRSF" id="PIRSF001558">
    <property type="entry name" value="GSHase"/>
    <property type="match status" value="1"/>
</dbReference>
<dbReference type="Gene3D" id="3.30.1490.80">
    <property type="match status" value="1"/>
</dbReference>
<keyword evidence="4 9" id="KW-0317">Glutathione biosynthesis</keyword>
<evidence type="ECO:0000256" key="4">
    <source>
        <dbReference type="ARBA" id="ARBA00022684"/>
    </source>
</evidence>
<evidence type="ECO:0000256" key="11">
    <source>
        <dbReference type="PIRSR" id="PIRSR001558-2"/>
    </source>
</evidence>
<dbReference type="Gene3D" id="1.10.1080.10">
    <property type="entry name" value="Glutathione Synthetase, Chain A, domain 3"/>
    <property type="match status" value="1"/>
</dbReference>
<dbReference type="GO" id="GO:0043295">
    <property type="term" value="F:glutathione binding"/>
    <property type="evidence" value="ECO:0007669"/>
    <property type="project" value="UniProtKB-UniRule"/>
</dbReference>
<dbReference type="GO" id="GO:0005524">
    <property type="term" value="F:ATP binding"/>
    <property type="evidence" value="ECO:0007669"/>
    <property type="project" value="UniProtKB-UniRule"/>
</dbReference>
<feature type="binding site" evidence="11">
    <location>
        <position position="155"/>
    </location>
    <ligand>
        <name>Mg(2+)</name>
        <dbReference type="ChEBI" id="CHEBI:18420"/>
    </ligand>
</feature>
<evidence type="ECO:0000256" key="5">
    <source>
        <dbReference type="ARBA" id="ARBA00022723"/>
    </source>
</evidence>
<dbReference type="Proteomes" id="UP000193689">
    <property type="component" value="Unassembled WGS sequence"/>
</dbReference>
<keyword evidence="15" id="KW-1185">Reference proteome</keyword>
<evidence type="ECO:0000259" key="13">
    <source>
        <dbReference type="Pfam" id="PF03199"/>
    </source>
</evidence>
<proteinExistence type="inferred from homology"/>
<evidence type="ECO:0000256" key="10">
    <source>
        <dbReference type="PIRSR" id="PIRSR001558-1"/>
    </source>
</evidence>
<dbReference type="OrthoDB" id="2020073at2759"/>
<comment type="pathway">
    <text evidence="1 9">Sulfur metabolism; glutathione biosynthesis; glutathione from L-cysteine and L-glutamate: step 2/2.</text>
</comment>
<dbReference type="Gene3D" id="3.30.470.20">
    <property type="entry name" value="ATP-grasp fold, B domain"/>
    <property type="match status" value="1"/>
</dbReference>
<evidence type="ECO:0000256" key="6">
    <source>
        <dbReference type="ARBA" id="ARBA00022741"/>
    </source>
</evidence>
<dbReference type="FunCoup" id="A0A1Y2EG24">
    <property type="interactions" value="901"/>
</dbReference>
<feature type="binding site" evidence="10">
    <location>
        <position position="153"/>
    </location>
    <ligand>
        <name>ATP</name>
        <dbReference type="ChEBI" id="CHEBI:30616"/>
    </ligand>
</feature>
<dbReference type="Pfam" id="PF03917">
    <property type="entry name" value="GSH_synth_ATP"/>
    <property type="match status" value="1"/>
</dbReference>
<comment type="cofactor">
    <cofactor evidence="9 11">
        <name>Mg(2+)</name>
        <dbReference type="ChEBI" id="CHEBI:18420"/>
    </cofactor>
    <text evidence="9 11">Binds 1 Mg(2+) ion per subunit.</text>
</comment>
<dbReference type="InterPro" id="IPR004887">
    <property type="entry name" value="GSH_synth_subst-bd"/>
</dbReference>
<evidence type="ECO:0000256" key="3">
    <source>
        <dbReference type="ARBA" id="ARBA00022598"/>
    </source>
</evidence>
<dbReference type="InterPro" id="IPR014049">
    <property type="entry name" value="Glutathione_synthase_N_euk"/>
</dbReference>
<evidence type="ECO:0000313" key="14">
    <source>
        <dbReference type="EMBL" id="ORY69745.1"/>
    </source>
</evidence>
<dbReference type="InterPro" id="IPR016185">
    <property type="entry name" value="PreATP-grasp_dom_sf"/>
</dbReference>
<accession>A0A1Y2EG24</accession>
<dbReference type="GO" id="GO:0000287">
    <property type="term" value="F:magnesium ion binding"/>
    <property type="evidence" value="ECO:0007669"/>
    <property type="project" value="UniProtKB-UniRule"/>
</dbReference>
<keyword evidence="3 9" id="KW-0436">Ligase</keyword>
<dbReference type="GO" id="GO:0004363">
    <property type="term" value="F:glutathione synthase activity"/>
    <property type="evidence" value="ECO:0007669"/>
    <property type="project" value="UniProtKB-UniRule"/>
</dbReference>
<sequence>MASDLDYPPQQVESAITDRLVEVAKDWSLAHGLCVRPPPTVIPAQAHPGNILATPVPVTLFPSPFPESCFKQGLAVQRAYNELYASISQDEEFLTEMVKQIGNSDDFIQKLWDVHLRVKAEGYVQSISLGLFRSDYMVHQGSAASSPGIKQVEFNTIASSFGGLSSQTTALHKFLNKQEYGYLGRSSTSSSLNLPENTCTRGLAAGIREAFKVYGPSKSSNAIPKCVIFLTQGGERNIFDQRHLEYELQAQASDDRMPIFRLPFSEIGDRTSLTEGDKRVLQYRPPHRESDTYEVAVVYMRSGYGPDDYSGDSAWNDRYQIERSAAIKCPSVLTQIAGTKKVQQVLATPASADSEPPTLHRFLKPDAASNTKAVADIERTFTNIYPMDTSAAGQVARKIALDPQQCQSYVLKPQREGGGNNIYRSTIPEHLKKIPEKNWDAYILMEIITPPPVYNMILRNGKLEKGNVICELGVYGTCIWDQNKATAGGANAILWNESEGYLLRTKGDKSEEGGVAAGFGCMDSCALVKDI</sequence>
<comment type="caution">
    <text evidence="14">The sequence shown here is derived from an EMBL/GenBank/DDBJ whole genome shotgun (WGS) entry which is preliminary data.</text>
</comment>
<dbReference type="RefSeq" id="XP_040719695.1">
    <property type="nucleotide sequence ID" value="XM_040857165.1"/>
</dbReference>
<dbReference type="Gene3D" id="3.40.50.1760">
    <property type="entry name" value="Glutathione synthase, substrate-binding domain superfamily, eukaryotic"/>
    <property type="match status" value="1"/>
</dbReference>
<name>A0A1Y2EG24_9PEZI</name>
<dbReference type="SUPFAM" id="SSF52440">
    <property type="entry name" value="PreATP-grasp domain"/>
    <property type="match status" value="1"/>
</dbReference>
<dbReference type="EC" id="6.3.2.3" evidence="9"/>
<organism evidence="14 15">
    <name type="scientific">Pseudomassariella vexata</name>
    <dbReference type="NCBI Taxonomy" id="1141098"/>
    <lineage>
        <taxon>Eukaryota</taxon>
        <taxon>Fungi</taxon>
        <taxon>Dikarya</taxon>
        <taxon>Ascomycota</taxon>
        <taxon>Pezizomycotina</taxon>
        <taxon>Sordariomycetes</taxon>
        <taxon>Xylariomycetidae</taxon>
        <taxon>Amphisphaeriales</taxon>
        <taxon>Pseudomassariaceae</taxon>
        <taxon>Pseudomassariella</taxon>
    </lineage>
</organism>
<feature type="binding site" evidence="10">
    <location>
        <position position="133"/>
    </location>
    <ligand>
        <name>substrate</name>
    </ligand>
</feature>
<evidence type="ECO:0000256" key="7">
    <source>
        <dbReference type="ARBA" id="ARBA00022840"/>
    </source>
</evidence>
<reference evidence="14 15" key="1">
    <citation type="submission" date="2016-07" db="EMBL/GenBank/DDBJ databases">
        <title>Pervasive Adenine N6-methylation of Active Genes in Fungi.</title>
        <authorList>
            <consortium name="DOE Joint Genome Institute"/>
            <person name="Mondo S.J."/>
            <person name="Dannebaum R.O."/>
            <person name="Kuo R.C."/>
            <person name="Labutti K."/>
            <person name="Haridas S."/>
            <person name="Kuo A."/>
            <person name="Salamov A."/>
            <person name="Ahrendt S.R."/>
            <person name="Lipzen A."/>
            <person name="Sullivan W."/>
            <person name="Andreopoulos W.B."/>
            <person name="Clum A."/>
            <person name="Lindquist E."/>
            <person name="Daum C."/>
            <person name="Ramamoorthy G.K."/>
            <person name="Gryganskyi A."/>
            <person name="Culley D."/>
            <person name="Magnuson J.K."/>
            <person name="James T.Y."/>
            <person name="O'Malley M.A."/>
            <person name="Stajich J.E."/>
            <person name="Spatafora J.W."/>
            <person name="Visel A."/>
            <person name="Grigoriev I.V."/>
        </authorList>
    </citation>
    <scope>NUCLEOTIDE SEQUENCE [LARGE SCALE GENOMIC DNA]</scope>
    <source>
        <strain evidence="14 15">CBS 129021</strain>
    </source>
</reference>
<evidence type="ECO:0000256" key="2">
    <source>
        <dbReference type="ARBA" id="ARBA00010385"/>
    </source>
</evidence>
<dbReference type="EMBL" id="MCFJ01000002">
    <property type="protein sequence ID" value="ORY69745.1"/>
    <property type="molecule type" value="Genomic_DNA"/>
</dbReference>
<feature type="binding site" evidence="10">
    <location>
        <position position="506"/>
    </location>
    <ligand>
        <name>ATP</name>
        <dbReference type="ChEBI" id="CHEBI:30616"/>
    </ligand>
</feature>
<dbReference type="InterPro" id="IPR014709">
    <property type="entry name" value="Glutathione_synthase_C_euk"/>
</dbReference>
<feature type="binding site" evidence="10">
    <location>
        <position position="241"/>
    </location>
    <ligand>
        <name>substrate</name>
    </ligand>
</feature>
<feature type="binding site" evidence="11">
    <location>
        <position position="416"/>
    </location>
    <ligand>
        <name>Mg(2+)</name>
        <dbReference type="ChEBI" id="CHEBI:18420"/>
    </ligand>
</feature>
<keyword evidence="7 9" id="KW-0067">ATP-binding</keyword>
<protein>
    <recommendedName>
        <fullName evidence="9">Glutathione synthetase</fullName>
        <shortName evidence="9">GSH-S</shortName>
        <ecNumber evidence="9">6.3.2.3</ecNumber>
    </recommendedName>
</protein>
<evidence type="ECO:0000256" key="9">
    <source>
        <dbReference type="PIRNR" id="PIRNR001558"/>
    </source>
</evidence>
<feature type="binding site" evidence="10">
    <location>
        <begin position="412"/>
        <end position="421"/>
    </location>
    <ligand>
        <name>ATP</name>
        <dbReference type="ChEBI" id="CHEBI:30616"/>
    </ligand>
</feature>
<evidence type="ECO:0000256" key="8">
    <source>
        <dbReference type="ARBA" id="ARBA00022842"/>
    </source>
</evidence>
<dbReference type="STRING" id="1141098.A0A1Y2EG24"/>
<dbReference type="AlphaFoldDB" id="A0A1Y2EG24"/>
<keyword evidence="6 9" id="KW-0547">Nucleotide-binding</keyword>
<feature type="binding site" evidence="12">
    <location>
        <begin position="301"/>
        <end position="304"/>
    </location>
    <ligand>
        <name>substrate</name>
    </ligand>
</feature>
<feature type="binding site" evidence="10">
    <location>
        <position position="512"/>
    </location>
    <ligand>
        <name>ATP</name>
        <dbReference type="ChEBI" id="CHEBI:30616"/>
    </ligand>
</feature>
<dbReference type="InterPro" id="IPR037013">
    <property type="entry name" value="GSH-S_sub-bd_sf"/>
</dbReference>
<comment type="catalytic activity">
    <reaction evidence="9">
        <text>gamma-L-glutamyl-L-cysteine + glycine + ATP = glutathione + ADP + phosphate + H(+)</text>
        <dbReference type="Rhea" id="RHEA:13557"/>
        <dbReference type="ChEBI" id="CHEBI:15378"/>
        <dbReference type="ChEBI" id="CHEBI:30616"/>
        <dbReference type="ChEBI" id="CHEBI:43474"/>
        <dbReference type="ChEBI" id="CHEBI:57305"/>
        <dbReference type="ChEBI" id="CHEBI:57925"/>
        <dbReference type="ChEBI" id="CHEBI:58173"/>
        <dbReference type="ChEBI" id="CHEBI:456216"/>
        <dbReference type="EC" id="6.3.2.3"/>
    </reaction>
</comment>
<dbReference type="Gene3D" id="3.30.1490.50">
    <property type="match status" value="1"/>
</dbReference>
<dbReference type="PANTHER" id="PTHR11130">
    <property type="entry name" value="GLUTATHIONE SYNTHETASE"/>
    <property type="match status" value="1"/>
</dbReference>
<keyword evidence="5 9" id="KW-0479">Metal-binding</keyword>
<dbReference type="FunFam" id="3.30.1490.50:FF:000002">
    <property type="entry name" value="Glutathione synthetase"/>
    <property type="match status" value="1"/>
</dbReference>
<dbReference type="GO" id="GO:0005829">
    <property type="term" value="C:cytosol"/>
    <property type="evidence" value="ECO:0007669"/>
    <property type="project" value="TreeGrafter"/>
</dbReference>
<dbReference type="InParanoid" id="A0A1Y2EG24"/>
<feature type="binding site" evidence="10">
    <location>
        <begin position="445"/>
        <end position="448"/>
    </location>
    <ligand>
        <name>ATP</name>
        <dbReference type="ChEBI" id="CHEBI:30616"/>
    </ligand>
</feature>
<feature type="binding site" evidence="12">
    <location>
        <begin position="157"/>
        <end position="160"/>
    </location>
    <ligand>
        <name>substrate</name>
    </ligand>
</feature>
<feature type="binding site" evidence="10">
    <location>
        <position position="340"/>
    </location>
    <ligand>
        <name>ATP</name>
        <dbReference type="ChEBI" id="CHEBI:30616"/>
    </ligand>
</feature>
<feature type="binding site" evidence="10">
    <location>
        <position position="471"/>
    </location>
    <ligand>
        <name>ATP</name>
        <dbReference type="ChEBI" id="CHEBI:30616"/>
    </ligand>
</feature>
<gene>
    <name evidence="14" type="ORF">BCR38DRAFT_360901</name>
</gene>
<feature type="binding site" evidence="11">
    <location>
        <position position="153"/>
    </location>
    <ligand>
        <name>Mg(2+)</name>
        <dbReference type="ChEBI" id="CHEBI:18420"/>
    </ligand>
</feature>
<dbReference type="NCBIfam" id="TIGR01986">
    <property type="entry name" value="glut_syn_euk"/>
    <property type="match status" value="1"/>
</dbReference>
<feature type="domain" description="Glutathione synthase substrate-binding" evidence="13">
    <location>
        <begin position="226"/>
        <end position="337"/>
    </location>
</feature>
<evidence type="ECO:0000313" key="15">
    <source>
        <dbReference type="Proteomes" id="UP000193689"/>
    </source>
</evidence>
<dbReference type="SUPFAM" id="SSF56059">
    <property type="entry name" value="Glutathione synthetase ATP-binding domain-like"/>
    <property type="match status" value="1"/>
</dbReference>
<evidence type="ECO:0000256" key="1">
    <source>
        <dbReference type="ARBA" id="ARBA00004965"/>
    </source>
</evidence>
<comment type="similarity">
    <text evidence="2 9">Belongs to the eukaryotic GSH synthase family.</text>
</comment>
<dbReference type="GeneID" id="63773377"/>
<feature type="binding site" evidence="12">
    <location>
        <begin position="235"/>
        <end position="237"/>
    </location>
    <ligand>
        <name>substrate</name>
    </ligand>
</feature>
<feature type="binding site" evidence="10">
    <location>
        <position position="504"/>
    </location>
    <ligand>
        <name>substrate</name>
    </ligand>
</feature>
<feature type="binding site" evidence="12">
    <location>
        <begin position="515"/>
        <end position="516"/>
    </location>
    <ligand>
        <name>substrate</name>
    </ligand>
</feature>
<dbReference type="PANTHER" id="PTHR11130:SF0">
    <property type="entry name" value="GLUTATHIONE SYNTHETASE"/>
    <property type="match status" value="1"/>
</dbReference>
<dbReference type="UniPathway" id="UPA00142">
    <property type="reaction ID" value="UER00210"/>
</dbReference>
<dbReference type="Pfam" id="PF03199">
    <property type="entry name" value="GSH_synthase"/>
    <property type="match status" value="1"/>
</dbReference>
<evidence type="ECO:0000256" key="12">
    <source>
        <dbReference type="PIRSR" id="PIRSR001558-3"/>
    </source>
</evidence>
<dbReference type="InterPro" id="IPR005615">
    <property type="entry name" value="Glutathione_synthase"/>
</dbReference>
<feature type="binding site" evidence="10">
    <location>
        <position position="423"/>
    </location>
    <ligand>
        <name>ATP</name>
        <dbReference type="ChEBI" id="CHEBI:30616"/>
    </ligand>
</feature>